<evidence type="ECO:0000256" key="2">
    <source>
        <dbReference type="ARBA" id="ARBA00022475"/>
    </source>
</evidence>
<evidence type="ECO:0000256" key="3">
    <source>
        <dbReference type="ARBA" id="ARBA00022692"/>
    </source>
</evidence>
<proteinExistence type="predicted"/>
<evidence type="ECO:0000313" key="9">
    <source>
        <dbReference type="Proteomes" id="UP000290848"/>
    </source>
</evidence>
<keyword evidence="2" id="KW-1003">Cell membrane</keyword>
<reference evidence="8 9" key="1">
    <citation type="submission" date="2018-12" db="EMBL/GenBank/DDBJ databases">
        <title>The Draft Genome Sequence of the Soil Bacterium Pedobacter tournemirensis R1.</title>
        <authorList>
            <person name="He J."/>
        </authorList>
    </citation>
    <scope>NUCLEOTIDE SEQUENCE [LARGE SCALE GENOMIC DNA]</scope>
    <source>
        <strain evidence="8 9">R1</strain>
    </source>
</reference>
<dbReference type="Pfam" id="PF13396">
    <property type="entry name" value="PLDc_N"/>
    <property type="match status" value="1"/>
</dbReference>
<dbReference type="GO" id="GO:0005886">
    <property type="term" value="C:plasma membrane"/>
    <property type="evidence" value="ECO:0007669"/>
    <property type="project" value="UniProtKB-SubCell"/>
</dbReference>
<dbReference type="RefSeq" id="WP_128770883.1">
    <property type="nucleotide sequence ID" value="NZ_RXOC01000015.1"/>
</dbReference>
<dbReference type="Proteomes" id="UP000290848">
    <property type="component" value="Unassembled WGS sequence"/>
</dbReference>
<sequence length="68" mass="8128">MEYLVIIYSVGIVICLFDILIVLQISRYPYSKRKEKVLWTNVVLLLPFFGIFLYYLVGRDRLDNDTHQ</sequence>
<evidence type="ECO:0000256" key="5">
    <source>
        <dbReference type="ARBA" id="ARBA00023136"/>
    </source>
</evidence>
<feature type="transmembrane region" description="Helical" evidence="6">
    <location>
        <begin position="37"/>
        <end position="57"/>
    </location>
</feature>
<organism evidence="8 9">
    <name type="scientific">Arcticibacter tournemirensis</name>
    <dbReference type="NCBI Taxonomy" id="699437"/>
    <lineage>
        <taxon>Bacteria</taxon>
        <taxon>Pseudomonadati</taxon>
        <taxon>Bacteroidota</taxon>
        <taxon>Sphingobacteriia</taxon>
        <taxon>Sphingobacteriales</taxon>
        <taxon>Sphingobacteriaceae</taxon>
        <taxon>Arcticibacter</taxon>
    </lineage>
</organism>
<evidence type="ECO:0000256" key="6">
    <source>
        <dbReference type="SAM" id="Phobius"/>
    </source>
</evidence>
<gene>
    <name evidence="8" type="ORF">EKH83_18160</name>
</gene>
<dbReference type="InterPro" id="IPR027379">
    <property type="entry name" value="CLS_N"/>
</dbReference>
<dbReference type="AlphaFoldDB" id="A0A4Q0M479"/>
<comment type="caution">
    <text evidence="8">The sequence shown here is derived from an EMBL/GenBank/DDBJ whole genome shotgun (WGS) entry which is preliminary data.</text>
</comment>
<evidence type="ECO:0000313" key="8">
    <source>
        <dbReference type="EMBL" id="RXF67750.1"/>
    </source>
</evidence>
<name>A0A4Q0M479_9SPHI</name>
<feature type="transmembrane region" description="Helical" evidence="6">
    <location>
        <begin position="6"/>
        <end position="25"/>
    </location>
</feature>
<evidence type="ECO:0000259" key="7">
    <source>
        <dbReference type="Pfam" id="PF13396"/>
    </source>
</evidence>
<evidence type="ECO:0000256" key="1">
    <source>
        <dbReference type="ARBA" id="ARBA00004651"/>
    </source>
</evidence>
<dbReference type="EMBL" id="RXOC01000015">
    <property type="protein sequence ID" value="RXF67750.1"/>
    <property type="molecule type" value="Genomic_DNA"/>
</dbReference>
<accession>A0A4Q0M479</accession>
<comment type="subcellular location">
    <subcellularLocation>
        <location evidence="1">Cell membrane</location>
        <topology evidence="1">Multi-pass membrane protein</topology>
    </subcellularLocation>
</comment>
<protein>
    <recommendedName>
        <fullName evidence="7">Cardiolipin synthase N-terminal domain-containing protein</fullName>
    </recommendedName>
</protein>
<keyword evidence="3 6" id="KW-0812">Transmembrane</keyword>
<evidence type="ECO:0000256" key="4">
    <source>
        <dbReference type="ARBA" id="ARBA00022989"/>
    </source>
</evidence>
<keyword evidence="4 6" id="KW-1133">Transmembrane helix</keyword>
<keyword evidence="5 6" id="KW-0472">Membrane</keyword>
<feature type="domain" description="Cardiolipin synthase N-terminal" evidence="7">
    <location>
        <begin position="12"/>
        <end position="59"/>
    </location>
</feature>